<reference evidence="1 2" key="1">
    <citation type="submission" date="2018-05" db="EMBL/GenBank/DDBJ databases">
        <title>Freshwater and sediment microbial communities from various areas in North America, analyzing microbe dynamics in response to fracking.</title>
        <authorList>
            <person name="Lamendella R."/>
        </authorList>
    </citation>
    <scope>NUCLEOTIDE SEQUENCE [LARGE SCALE GENOMIC DNA]</scope>
    <source>
        <strain evidence="1 2">15_TX</strain>
    </source>
</reference>
<accession>A0A2V3A7G7</accession>
<proteinExistence type="predicted"/>
<gene>
    <name evidence="1" type="ORF">DFO73_10428</name>
</gene>
<sequence>METNWSISLEHGEYESNVELVVKEAIDAVRQTAKGFYVNVVTPANFGNPEDYLSEALLLFFGNKIDIKYIDQCGCGGFVLRVWKSK</sequence>
<dbReference type="OrthoDB" id="2679650at2"/>
<evidence type="ECO:0000313" key="1">
    <source>
        <dbReference type="EMBL" id="PWW29397.1"/>
    </source>
</evidence>
<dbReference type="EMBL" id="QGTW01000004">
    <property type="protein sequence ID" value="PWW29397.1"/>
    <property type="molecule type" value="Genomic_DNA"/>
</dbReference>
<protein>
    <submittedName>
        <fullName evidence="1">Putative CGCGG family rSAM target protein</fullName>
    </submittedName>
</protein>
<dbReference type="AlphaFoldDB" id="A0A2V3A7G7"/>
<dbReference type="Proteomes" id="UP000247150">
    <property type="component" value="Unassembled WGS sequence"/>
</dbReference>
<comment type="caution">
    <text evidence="1">The sequence shown here is derived from an EMBL/GenBank/DDBJ whole genome shotgun (WGS) entry which is preliminary data.</text>
</comment>
<name>A0A2V3A7G7_9BACI</name>
<evidence type="ECO:0000313" key="2">
    <source>
        <dbReference type="Proteomes" id="UP000247150"/>
    </source>
</evidence>
<dbReference type="InterPro" id="IPR023906">
    <property type="entry name" value="rSAM_target_put"/>
</dbReference>
<dbReference type="Pfam" id="PF26005">
    <property type="entry name" value="rSAM_target_put"/>
    <property type="match status" value="1"/>
</dbReference>
<dbReference type="NCBIfam" id="TIGR03995">
    <property type="entry name" value="target_X_rSAM"/>
    <property type="match status" value="1"/>
</dbReference>
<dbReference type="RefSeq" id="WP_110064469.1">
    <property type="nucleotide sequence ID" value="NZ_QGTW01000004.1"/>
</dbReference>
<organism evidence="1 2">
    <name type="scientific">Cytobacillus oceanisediminis</name>
    <dbReference type="NCBI Taxonomy" id="665099"/>
    <lineage>
        <taxon>Bacteria</taxon>
        <taxon>Bacillati</taxon>
        <taxon>Bacillota</taxon>
        <taxon>Bacilli</taxon>
        <taxon>Bacillales</taxon>
        <taxon>Bacillaceae</taxon>
        <taxon>Cytobacillus</taxon>
    </lineage>
</organism>